<dbReference type="Proteomes" id="UP000185911">
    <property type="component" value="Unassembled WGS sequence"/>
</dbReference>
<dbReference type="RefSeq" id="WP_075584858.1">
    <property type="nucleotide sequence ID" value="NZ_MSYM01000001.1"/>
</dbReference>
<gene>
    <name evidence="1" type="ORF">BLL52_0203</name>
</gene>
<comment type="caution">
    <text evidence="1">The sequence shown here is derived from an EMBL/GenBank/DDBJ whole genome shotgun (WGS) entry which is preliminary data.</text>
</comment>
<accession>A0A1Q8YKT9</accession>
<dbReference type="InterPro" id="IPR023430">
    <property type="entry name" value="Pept_HybD-like_dom_sf"/>
</dbReference>
<dbReference type="SUPFAM" id="SSF53163">
    <property type="entry name" value="HybD-like"/>
    <property type="match status" value="1"/>
</dbReference>
<dbReference type="GO" id="GO:0008047">
    <property type="term" value="F:enzyme activator activity"/>
    <property type="evidence" value="ECO:0007669"/>
    <property type="project" value="InterPro"/>
</dbReference>
<protein>
    <submittedName>
        <fullName evidence="1">Hydrogenase maturation protease family protein</fullName>
    </submittedName>
</protein>
<proteinExistence type="predicted"/>
<dbReference type="GO" id="GO:0008233">
    <property type="term" value="F:peptidase activity"/>
    <property type="evidence" value="ECO:0007669"/>
    <property type="project" value="UniProtKB-KW"/>
</dbReference>
<evidence type="ECO:0000313" key="2">
    <source>
        <dbReference type="Proteomes" id="UP000185911"/>
    </source>
</evidence>
<dbReference type="STRING" id="81479.RA876_15095"/>
<keyword evidence="1" id="KW-0378">Hydrolase</keyword>
<keyword evidence="2" id="KW-1185">Reference proteome</keyword>
<dbReference type="EMBL" id="MSYM01000001">
    <property type="protein sequence ID" value="OLP08595.1"/>
    <property type="molecule type" value="Genomic_DNA"/>
</dbReference>
<sequence length="163" mass="17736">MSAPVLILGWGNLSRGDDALGPLLLDALHLGLPDRLREQVEFLDEFQLKIEHAMALLGRRHVLLVNASLSGATPFEVSQPLPAPDQSYTSDPLSPPGLLHLYQELHATSPPPCTLLAIRAERVELGEAPSTQALQNLDAALRWVLTEWLYQAFPAPDHSSAAP</sequence>
<reference evidence="1 2" key="1">
    <citation type="submission" date="2017-01" db="EMBL/GenBank/DDBJ databases">
        <title>Genome sequence of Rhodoferax antarcticus ANT.BR, a psychrophilic purple nonsulfur bacterium from an Antarctic microbial mat.</title>
        <authorList>
            <person name="Baker J."/>
            <person name="Riester C."/>
            <person name="Skinner B."/>
            <person name="Newell A."/>
            <person name="Swingley W."/>
            <person name="Madigan M."/>
            <person name="Jung D."/>
            <person name="Asao M."/>
            <person name="Chen M."/>
            <person name="Loughlin P."/>
            <person name="Pan H."/>
            <person name="Lin S."/>
            <person name="Li N."/>
            <person name="Shaw J."/>
            <person name="Prado M."/>
            <person name="Sherman C."/>
            <person name="Li X."/>
            <person name="Tang J."/>
            <person name="Blankenship R."/>
            <person name="Zhao T."/>
            <person name="Touchman J."/>
            <person name="Sattley M."/>
        </authorList>
    </citation>
    <scope>NUCLEOTIDE SEQUENCE [LARGE SCALE GENOMIC DNA]</scope>
    <source>
        <strain evidence="1 2">ANT.BR</strain>
    </source>
</reference>
<dbReference type="Gene3D" id="3.40.50.1450">
    <property type="entry name" value="HybD-like"/>
    <property type="match status" value="1"/>
</dbReference>
<name>A0A1Q8YKT9_9BURK</name>
<dbReference type="InterPro" id="IPR000671">
    <property type="entry name" value="Peptidase_A31"/>
</dbReference>
<dbReference type="GO" id="GO:0006508">
    <property type="term" value="P:proteolysis"/>
    <property type="evidence" value="ECO:0007669"/>
    <property type="project" value="UniProtKB-KW"/>
</dbReference>
<organism evidence="1 2">
    <name type="scientific">Rhodoferax antarcticus ANT.BR</name>
    <dbReference type="NCBI Taxonomy" id="1111071"/>
    <lineage>
        <taxon>Bacteria</taxon>
        <taxon>Pseudomonadati</taxon>
        <taxon>Pseudomonadota</taxon>
        <taxon>Betaproteobacteria</taxon>
        <taxon>Burkholderiales</taxon>
        <taxon>Comamonadaceae</taxon>
        <taxon>Rhodoferax</taxon>
    </lineage>
</organism>
<dbReference type="NCBIfam" id="TIGR00072">
    <property type="entry name" value="hydrog_prot"/>
    <property type="match status" value="1"/>
</dbReference>
<dbReference type="AlphaFoldDB" id="A0A1Q8YKT9"/>
<keyword evidence="1" id="KW-0645">Protease</keyword>
<evidence type="ECO:0000313" key="1">
    <source>
        <dbReference type="EMBL" id="OLP08595.1"/>
    </source>
</evidence>